<dbReference type="GO" id="GO:0005743">
    <property type="term" value="C:mitochondrial inner membrane"/>
    <property type="evidence" value="ECO:0007669"/>
    <property type="project" value="TreeGrafter"/>
</dbReference>
<dbReference type="SMART" id="SM00382">
    <property type="entry name" value="AAA"/>
    <property type="match status" value="1"/>
</dbReference>
<feature type="domain" description="ABC transmembrane type-1" evidence="13">
    <location>
        <begin position="103"/>
        <end position="379"/>
    </location>
</feature>
<dbReference type="InterPro" id="IPR003593">
    <property type="entry name" value="AAA+_ATPase"/>
</dbReference>
<evidence type="ECO:0000256" key="10">
    <source>
        <dbReference type="SAM" id="Phobius"/>
    </source>
</evidence>
<accession>A0A6V1UTP1</accession>
<evidence type="ECO:0008006" key="16">
    <source>
        <dbReference type="Google" id="ProtNLM"/>
    </source>
</evidence>
<keyword evidence="5" id="KW-0547">Nucleotide-binding</keyword>
<name>A0A6V1UTP1_HETAK</name>
<sequence length="703" mass="75011">MASQCSAKLIGGLVLVIASRPAFCFNGSGFRTSAVSSQQLKNIRAKGVGLEDFFTVGKKQIPSPLQFYKSVGHDIGDESEQQPKSNLKDQIWSLIKPQRKNIFLSSLLGLSASCVSVMFPFAFGKVLQALLKPVIQMKEIYKAMSTMAVLYALEPILTYFYVRQMTLVNNGIVSRLKLSTFKSILAQDISYFDEKSLGEITGIINVEINGIKTILGSNLSKDRGLRSFSEVLLGAVVLGVMNWRLGLVFGSVIPAAALFCVRFRQLFFMFAGAEAESMTKESTGISEVVRNIREVRSFGTEDRTNRKYQRNVHQTSEKSVSLGKAAGKLEAYNRAGIYISIFSVVLVGAKMAAMGLVDAGFLVPFIGFCFSMNFAIQGLYLTQADAKRCAGHLNRVSSALASAAAAAAPGPAGTETIPPGELRGRVELRGVGFAYPTRPDLPVFEGLDLAVPAGKVTALVGQSGAGKSTITALLSGFYQPSAGAVTLDGRDLRALDPRWRARQVALVGQSPALFAGSVAANIAYGGGPGGGGGGEEEEEEDELNGATLAQVEAAAREANAHDFIMSFPDGYATKVGEGGVQLSGGQRQRVAIARALLKDAPVLVLDEATSALDAESEALVQQALERLMAGRTVLVVAHRLSTVVNADKIVVLKGGQVLEEGTHTELMERGEGGAYWQLMRTQTQGLVAGRTSPLTPQEEYVLS</sequence>
<evidence type="ECO:0000259" key="13">
    <source>
        <dbReference type="PROSITE" id="PS50929"/>
    </source>
</evidence>
<feature type="chain" id="PRO_5036394085" description="ATP-dependent transporter ycf16" evidence="11">
    <location>
        <begin position="25"/>
        <end position="703"/>
    </location>
</feature>
<feature type="transmembrane region" description="Helical" evidence="10">
    <location>
        <begin position="231"/>
        <end position="261"/>
    </location>
</feature>
<evidence type="ECO:0000256" key="5">
    <source>
        <dbReference type="ARBA" id="ARBA00022741"/>
    </source>
</evidence>
<keyword evidence="6" id="KW-0067">ATP-binding</keyword>
<dbReference type="CDD" id="cd03249">
    <property type="entry name" value="ABC_MTABC3_MDL1_MDL2"/>
    <property type="match status" value="1"/>
</dbReference>
<evidence type="ECO:0000256" key="8">
    <source>
        <dbReference type="ARBA" id="ARBA00022989"/>
    </source>
</evidence>
<dbReference type="InterPro" id="IPR011527">
    <property type="entry name" value="ABC1_TM_dom"/>
</dbReference>
<dbReference type="InterPro" id="IPR027417">
    <property type="entry name" value="P-loop_NTPase"/>
</dbReference>
<keyword evidence="7" id="KW-1278">Translocase</keyword>
<keyword evidence="8 10" id="KW-1133">Transmembrane helix</keyword>
<dbReference type="GO" id="GO:0012505">
    <property type="term" value="C:endomembrane system"/>
    <property type="evidence" value="ECO:0007669"/>
    <property type="project" value="UniProtKB-SubCell"/>
</dbReference>
<feature type="domain" description="ABC transporter" evidence="12">
    <location>
        <begin position="426"/>
        <end position="679"/>
    </location>
</feature>
<dbReference type="GO" id="GO:0015421">
    <property type="term" value="F:ABC-type oligopeptide transporter activity"/>
    <property type="evidence" value="ECO:0007669"/>
    <property type="project" value="TreeGrafter"/>
</dbReference>
<dbReference type="GO" id="GO:0005524">
    <property type="term" value="F:ATP binding"/>
    <property type="evidence" value="ECO:0007669"/>
    <property type="project" value="UniProtKB-KW"/>
</dbReference>
<dbReference type="PANTHER" id="PTHR43394">
    <property type="entry name" value="ATP-DEPENDENT PERMEASE MDL1, MITOCHONDRIAL"/>
    <property type="match status" value="1"/>
</dbReference>
<organism evidence="15">
    <name type="scientific">Heterosigma akashiwo</name>
    <name type="common">Chromophytic alga</name>
    <name type="synonym">Heterosigma carterae</name>
    <dbReference type="NCBI Taxonomy" id="2829"/>
    <lineage>
        <taxon>Eukaryota</taxon>
        <taxon>Sar</taxon>
        <taxon>Stramenopiles</taxon>
        <taxon>Ochrophyta</taxon>
        <taxon>Raphidophyceae</taxon>
        <taxon>Chattonellales</taxon>
        <taxon>Chattonellaceae</taxon>
        <taxon>Heterosigma</taxon>
    </lineage>
</organism>
<evidence type="ECO:0000256" key="6">
    <source>
        <dbReference type="ARBA" id="ARBA00022840"/>
    </source>
</evidence>
<evidence type="ECO:0000256" key="11">
    <source>
        <dbReference type="SAM" id="SignalP"/>
    </source>
</evidence>
<dbReference type="InterPro" id="IPR039421">
    <property type="entry name" value="Type_1_exporter"/>
</dbReference>
<dbReference type="SUPFAM" id="SSF90123">
    <property type="entry name" value="ABC transporter transmembrane region"/>
    <property type="match status" value="1"/>
</dbReference>
<evidence type="ECO:0000256" key="9">
    <source>
        <dbReference type="ARBA" id="ARBA00023136"/>
    </source>
</evidence>
<evidence type="ECO:0000259" key="12">
    <source>
        <dbReference type="PROSITE" id="PS50893"/>
    </source>
</evidence>
<dbReference type="PROSITE" id="PS00211">
    <property type="entry name" value="ABC_TRANSPORTER_1"/>
    <property type="match status" value="1"/>
</dbReference>
<feature type="transmembrane region" description="Helical" evidence="10">
    <location>
        <begin position="143"/>
        <end position="162"/>
    </location>
</feature>
<evidence type="ECO:0000313" key="15">
    <source>
        <dbReference type="EMBL" id="CAE0641909.1"/>
    </source>
</evidence>
<dbReference type="AlphaFoldDB" id="A0A6V1UTP1"/>
<dbReference type="Pfam" id="PF00664">
    <property type="entry name" value="ABC_membrane"/>
    <property type="match status" value="1"/>
</dbReference>
<feature type="signal peptide" evidence="11">
    <location>
        <begin position="1"/>
        <end position="24"/>
    </location>
</feature>
<evidence type="ECO:0000313" key="14">
    <source>
        <dbReference type="EMBL" id="CAE0641908.1"/>
    </source>
</evidence>
<keyword evidence="4 10" id="KW-0812">Transmembrane</keyword>
<feature type="transmembrane region" description="Helical" evidence="10">
    <location>
        <begin position="335"/>
        <end position="353"/>
    </location>
</feature>
<dbReference type="PROSITE" id="PS50929">
    <property type="entry name" value="ABC_TM1F"/>
    <property type="match status" value="1"/>
</dbReference>
<evidence type="ECO:0000256" key="2">
    <source>
        <dbReference type="ARBA" id="ARBA00006493"/>
    </source>
</evidence>
<dbReference type="EMBL" id="HBIU01046179">
    <property type="protein sequence ID" value="CAE0641908.1"/>
    <property type="molecule type" value="Transcribed_RNA"/>
</dbReference>
<dbReference type="PROSITE" id="PS50893">
    <property type="entry name" value="ABC_TRANSPORTER_2"/>
    <property type="match status" value="1"/>
</dbReference>
<dbReference type="PANTHER" id="PTHR43394:SF7">
    <property type="entry name" value="ABC TRANSPORTER B FAMILY MEMBER 28"/>
    <property type="match status" value="1"/>
</dbReference>
<dbReference type="Pfam" id="PF00005">
    <property type="entry name" value="ABC_tran"/>
    <property type="match status" value="1"/>
</dbReference>
<feature type="transmembrane region" description="Helical" evidence="10">
    <location>
        <begin position="359"/>
        <end position="381"/>
    </location>
</feature>
<dbReference type="EMBL" id="HBIU01046180">
    <property type="protein sequence ID" value="CAE0641909.1"/>
    <property type="molecule type" value="Transcribed_RNA"/>
</dbReference>
<feature type="transmembrane region" description="Helical" evidence="10">
    <location>
        <begin position="102"/>
        <end position="123"/>
    </location>
</feature>
<dbReference type="GO" id="GO:0016887">
    <property type="term" value="F:ATP hydrolysis activity"/>
    <property type="evidence" value="ECO:0007669"/>
    <property type="project" value="InterPro"/>
</dbReference>
<reference evidence="15" key="1">
    <citation type="submission" date="2021-01" db="EMBL/GenBank/DDBJ databases">
        <authorList>
            <person name="Corre E."/>
            <person name="Pelletier E."/>
            <person name="Niang G."/>
            <person name="Scheremetjew M."/>
            <person name="Finn R."/>
            <person name="Kale V."/>
            <person name="Holt S."/>
            <person name="Cochrane G."/>
            <person name="Meng A."/>
            <person name="Brown T."/>
            <person name="Cohen L."/>
        </authorList>
    </citation>
    <scope>NUCLEOTIDE SEQUENCE</scope>
    <source>
        <strain evidence="15">CCMP3107</strain>
    </source>
</reference>
<keyword evidence="9 10" id="KW-0472">Membrane</keyword>
<dbReference type="InterPro" id="IPR003439">
    <property type="entry name" value="ABC_transporter-like_ATP-bd"/>
</dbReference>
<dbReference type="InterPro" id="IPR036640">
    <property type="entry name" value="ABC1_TM_sf"/>
</dbReference>
<comment type="subcellular location">
    <subcellularLocation>
        <location evidence="1">Endomembrane system</location>
        <topology evidence="1">Multi-pass membrane protein</topology>
    </subcellularLocation>
</comment>
<dbReference type="GO" id="GO:0090374">
    <property type="term" value="P:oligopeptide export from mitochondrion"/>
    <property type="evidence" value="ECO:0007669"/>
    <property type="project" value="TreeGrafter"/>
</dbReference>
<keyword evidence="11" id="KW-0732">Signal</keyword>
<dbReference type="SUPFAM" id="SSF52540">
    <property type="entry name" value="P-loop containing nucleoside triphosphate hydrolases"/>
    <property type="match status" value="1"/>
</dbReference>
<evidence type="ECO:0000256" key="4">
    <source>
        <dbReference type="ARBA" id="ARBA00022692"/>
    </source>
</evidence>
<protein>
    <recommendedName>
        <fullName evidence="16">ATP-dependent transporter ycf16</fullName>
    </recommendedName>
</protein>
<dbReference type="Gene3D" id="3.40.50.300">
    <property type="entry name" value="P-loop containing nucleotide triphosphate hydrolases"/>
    <property type="match status" value="1"/>
</dbReference>
<evidence type="ECO:0000256" key="3">
    <source>
        <dbReference type="ARBA" id="ARBA00022448"/>
    </source>
</evidence>
<evidence type="ECO:0000256" key="1">
    <source>
        <dbReference type="ARBA" id="ARBA00004127"/>
    </source>
</evidence>
<dbReference type="FunFam" id="3.40.50.300:FF:000140">
    <property type="entry name" value="Lipid A export ATP-binding/permease protein MsbA"/>
    <property type="match status" value="1"/>
</dbReference>
<dbReference type="InterPro" id="IPR017871">
    <property type="entry name" value="ABC_transporter-like_CS"/>
</dbReference>
<comment type="similarity">
    <text evidence="2">Belongs to the ABC transporter superfamily. ABCB family. MHC peptide exporter (TC 3.A.1.209) subfamily.</text>
</comment>
<dbReference type="Gene3D" id="1.20.1560.10">
    <property type="entry name" value="ABC transporter type 1, transmembrane domain"/>
    <property type="match status" value="1"/>
</dbReference>
<gene>
    <name evidence="14" type="ORF">HAKA00212_LOCUS20738</name>
    <name evidence="15" type="ORF">HAKA00212_LOCUS20739</name>
</gene>
<proteinExistence type="inferred from homology"/>
<evidence type="ECO:0000256" key="7">
    <source>
        <dbReference type="ARBA" id="ARBA00022967"/>
    </source>
</evidence>
<keyword evidence="3" id="KW-0813">Transport</keyword>